<dbReference type="EMBL" id="CP121682">
    <property type="protein sequence ID" value="WGD39092.1"/>
    <property type="molecule type" value="Genomic_DNA"/>
</dbReference>
<gene>
    <name evidence="1" type="ORF">PYS65_02350</name>
</gene>
<dbReference type="Proteomes" id="UP001216440">
    <property type="component" value="Chromosome"/>
</dbReference>
<protein>
    <submittedName>
        <fullName evidence="1">Uncharacterized protein</fullName>
    </submittedName>
</protein>
<organism evidence="1 2">
    <name type="scientific">Streptomyces cathayae</name>
    <dbReference type="NCBI Taxonomy" id="3031124"/>
    <lineage>
        <taxon>Bacteria</taxon>
        <taxon>Bacillati</taxon>
        <taxon>Actinomycetota</taxon>
        <taxon>Actinomycetes</taxon>
        <taxon>Kitasatosporales</taxon>
        <taxon>Streptomycetaceae</taxon>
        <taxon>Streptomyces</taxon>
    </lineage>
</organism>
<keyword evidence="2" id="KW-1185">Reference proteome</keyword>
<reference evidence="1 2" key="1">
    <citation type="submission" date="2023-03" db="EMBL/GenBank/DDBJ databases">
        <authorList>
            <person name="Mo P."/>
        </authorList>
    </citation>
    <scope>NUCLEOTIDE SEQUENCE [LARGE SCALE GENOMIC DNA]</scope>
    <source>
        <strain evidence="1 2">HUAS 5</strain>
    </source>
</reference>
<sequence length="59" mass="6744">MLLRLAYLAATDIFTLLRLLLMSDREKDVEILALRHPLLVLQGEVAQPAFTDTEPPRVR</sequence>
<evidence type="ECO:0000313" key="1">
    <source>
        <dbReference type="EMBL" id="WGD39092.1"/>
    </source>
</evidence>
<accession>A0ABY8JSX9</accession>
<proteinExistence type="predicted"/>
<evidence type="ECO:0000313" key="2">
    <source>
        <dbReference type="Proteomes" id="UP001216440"/>
    </source>
</evidence>
<dbReference type="RefSeq" id="WP_279332019.1">
    <property type="nucleotide sequence ID" value="NZ_CP121682.1"/>
</dbReference>
<name>A0ABY8JSX9_9ACTN</name>